<dbReference type="Pfam" id="PF03029">
    <property type="entry name" value="ATP_bind_1"/>
    <property type="match status" value="1"/>
</dbReference>
<dbReference type="RefSeq" id="XP_025361812.1">
    <property type="nucleotide sequence ID" value="XM_025507786.1"/>
</dbReference>
<evidence type="ECO:0000313" key="7">
    <source>
        <dbReference type="Proteomes" id="UP000245884"/>
    </source>
</evidence>
<keyword evidence="7" id="KW-1185">Reference proteome</keyword>
<proteinExistence type="inferred from homology"/>
<dbReference type="OrthoDB" id="5839at2759"/>
<evidence type="ECO:0000313" key="6">
    <source>
        <dbReference type="EMBL" id="PWN27200.1"/>
    </source>
</evidence>
<dbReference type="Gene3D" id="3.40.50.300">
    <property type="entry name" value="P-loop containing nucleotide triphosphate hydrolases"/>
    <property type="match status" value="1"/>
</dbReference>
<comment type="similarity">
    <text evidence="1">Belongs to the GPN-loop GTPase family.</text>
</comment>
<dbReference type="STRING" id="1569628.A0A316UPJ6"/>
<organism evidence="6 7">
    <name type="scientific">Jaminaea rosea</name>
    <dbReference type="NCBI Taxonomy" id="1569628"/>
    <lineage>
        <taxon>Eukaryota</taxon>
        <taxon>Fungi</taxon>
        <taxon>Dikarya</taxon>
        <taxon>Basidiomycota</taxon>
        <taxon>Ustilaginomycotina</taxon>
        <taxon>Exobasidiomycetes</taxon>
        <taxon>Microstromatales</taxon>
        <taxon>Microstromatales incertae sedis</taxon>
        <taxon>Jaminaea</taxon>
    </lineage>
</organism>
<dbReference type="GO" id="GO:0005525">
    <property type="term" value="F:GTP binding"/>
    <property type="evidence" value="ECO:0007669"/>
    <property type="project" value="UniProtKB-KW"/>
</dbReference>
<evidence type="ECO:0000256" key="2">
    <source>
        <dbReference type="ARBA" id="ARBA00022741"/>
    </source>
</evidence>
<feature type="region of interest" description="Disordered" evidence="5">
    <location>
        <begin position="380"/>
        <end position="419"/>
    </location>
</feature>
<dbReference type="InterPro" id="IPR004130">
    <property type="entry name" value="Gpn"/>
</dbReference>
<keyword evidence="2" id="KW-0547">Nucleotide-binding</keyword>
<evidence type="ECO:0000256" key="5">
    <source>
        <dbReference type="SAM" id="MobiDB-lite"/>
    </source>
</evidence>
<evidence type="ECO:0000256" key="3">
    <source>
        <dbReference type="ARBA" id="ARBA00022801"/>
    </source>
</evidence>
<dbReference type="PANTHER" id="PTHR21231:SF3">
    <property type="entry name" value="GPN-LOOP GTPASE 2"/>
    <property type="match status" value="1"/>
</dbReference>
<dbReference type="InterPro" id="IPR027417">
    <property type="entry name" value="P-loop_NTPase"/>
</dbReference>
<dbReference type="GO" id="GO:0005737">
    <property type="term" value="C:cytoplasm"/>
    <property type="evidence" value="ECO:0007669"/>
    <property type="project" value="TreeGrafter"/>
</dbReference>
<feature type="region of interest" description="Disordered" evidence="5">
    <location>
        <begin position="432"/>
        <end position="487"/>
    </location>
</feature>
<evidence type="ECO:0000256" key="4">
    <source>
        <dbReference type="ARBA" id="ARBA00023134"/>
    </source>
</evidence>
<accession>A0A316UPJ6</accession>
<dbReference type="EMBL" id="KZ819669">
    <property type="protein sequence ID" value="PWN27200.1"/>
    <property type="molecule type" value="Genomic_DNA"/>
</dbReference>
<dbReference type="Proteomes" id="UP000245884">
    <property type="component" value="Unassembled WGS sequence"/>
</dbReference>
<dbReference type="GeneID" id="37029609"/>
<feature type="compositionally biased region" description="Basic and acidic residues" evidence="5">
    <location>
        <begin position="388"/>
        <end position="407"/>
    </location>
</feature>
<protein>
    <recommendedName>
        <fullName evidence="8">GPN-loop GTPase 2</fullName>
    </recommendedName>
</protein>
<feature type="region of interest" description="Disordered" evidence="5">
    <location>
        <begin position="209"/>
        <end position="240"/>
    </location>
</feature>
<dbReference type="SUPFAM" id="SSF52540">
    <property type="entry name" value="P-loop containing nucleoside triphosphate hydrolases"/>
    <property type="match status" value="1"/>
</dbReference>
<name>A0A316UPJ6_9BASI</name>
<dbReference type="AlphaFoldDB" id="A0A316UPJ6"/>
<keyword evidence="3" id="KW-0378">Hydrolase</keyword>
<keyword evidence="4" id="KW-0342">GTP-binding</keyword>
<dbReference type="InterPro" id="IPR030231">
    <property type="entry name" value="Gpn2"/>
</dbReference>
<dbReference type="PANTHER" id="PTHR21231">
    <property type="entry name" value="XPA-BINDING PROTEIN 1-RELATED"/>
    <property type="match status" value="1"/>
</dbReference>
<dbReference type="CDD" id="cd17871">
    <property type="entry name" value="GPN2"/>
    <property type="match status" value="1"/>
</dbReference>
<feature type="region of interest" description="Disordered" evidence="5">
    <location>
        <begin position="318"/>
        <end position="343"/>
    </location>
</feature>
<sequence>MPFGQLVIGSPGSGKSTYCRGLQDFLGALRRPNVHIVNLDPANSTTPYRSSIDINALISVHDIMAELGLGPNGAMLYAIEYLEANFEWLLQRLKELGDEAYVVFDLPGQVELSTNHPSLTRIVKRLEKEAGCRLVAVHLVDATHALDAQRYVSLLLLCLRAMLHLELPHLNVLSKVDLLGPLSGGELPMPLENYTDPDAEVWREVLAGEGQQSGSDDDSDAETAGAGPSSRRPPRTSIRPRRRYDALNARLVDVIEDFSLVGFETLAVEDKESMYRLVRTVDKVGGWVFVHAGDEGGAEDGEDDEAMPPELRRALMEDEQERRRAAGEPTGPAGGGGQRNGAAAAEAASALSLFTTLDSGIVPGWGRPEDVEERYITSFRRKTAAARAQDDGERMEQDDGVRGKDGSGDVDEEEFQRQEEARIYAAYREWKAEQEGRKGGNAEQRQGAADDQQAAVQRATASRRVGNIEIKERSRSKAGQPAAMGMQ</sequence>
<feature type="compositionally biased region" description="Low complexity" evidence="5">
    <location>
        <begin position="442"/>
        <end position="460"/>
    </location>
</feature>
<dbReference type="GO" id="GO:0003924">
    <property type="term" value="F:GTPase activity"/>
    <property type="evidence" value="ECO:0007669"/>
    <property type="project" value="TreeGrafter"/>
</dbReference>
<evidence type="ECO:0000256" key="1">
    <source>
        <dbReference type="ARBA" id="ARBA00005290"/>
    </source>
</evidence>
<reference evidence="6 7" key="1">
    <citation type="journal article" date="2018" name="Mol. Biol. Evol.">
        <title>Broad Genomic Sampling Reveals a Smut Pathogenic Ancestry of the Fungal Clade Ustilaginomycotina.</title>
        <authorList>
            <person name="Kijpornyongpan T."/>
            <person name="Mondo S.J."/>
            <person name="Barry K."/>
            <person name="Sandor L."/>
            <person name="Lee J."/>
            <person name="Lipzen A."/>
            <person name="Pangilinan J."/>
            <person name="LaButti K."/>
            <person name="Hainaut M."/>
            <person name="Henrissat B."/>
            <person name="Grigoriev I.V."/>
            <person name="Spatafora J.W."/>
            <person name="Aime M.C."/>
        </authorList>
    </citation>
    <scope>NUCLEOTIDE SEQUENCE [LARGE SCALE GENOMIC DNA]</scope>
    <source>
        <strain evidence="6 7">MCA 5214</strain>
    </source>
</reference>
<evidence type="ECO:0008006" key="8">
    <source>
        <dbReference type="Google" id="ProtNLM"/>
    </source>
</evidence>
<gene>
    <name evidence="6" type="ORF">BDZ90DRAFT_253215</name>
</gene>